<dbReference type="SUPFAM" id="SSF53335">
    <property type="entry name" value="S-adenosyl-L-methionine-dependent methyltransferases"/>
    <property type="match status" value="1"/>
</dbReference>
<dbReference type="AlphaFoldDB" id="F8NQ10"/>
<feature type="binding site" evidence="10">
    <location>
        <begin position="282"/>
        <end position="283"/>
    </location>
    <ligand>
        <name>S-adenosyl-L-methionine</name>
        <dbReference type="ChEBI" id="CHEBI:59789"/>
    </ligand>
</feature>
<dbReference type="FunFam" id="3.30.300.110:FF:000001">
    <property type="entry name" value="tRNA (guanine(37)-N1)-methyltransferase"/>
    <property type="match status" value="1"/>
</dbReference>
<evidence type="ECO:0000256" key="8">
    <source>
        <dbReference type="ARBA" id="ARBA00023242"/>
    </source>
</evidence>
<comment type="similarity">
    <text evidence="10">Belongs to the TRM5 / TYW2 family.</text>
</comment>
<dbReference type="PANTHER" id="PTHR23245">
    <property type="entry name" value="TRNA METHYLTRANSFERASE"/>
    <property type="match status" value="1"/>
</dbReference>
<dbReference type="KEGG" id="sla:SERLADRAFT_463610"/>
<evidence type="ECO:0000256" key="1">
    <source>
        <dbReference type="ARBA" id="ARBA00009775"/>
    </source>
</evidence>
<comment type="subunit">
    <text evidence="10">Monomer.</text>
</comment>
<evidence type="ECO:0000256" key="7">
    <source>
        <dbReference type="ARBA" id="ARBA00023128"/>
    </source>
</evidence>
<dbReference type="OrthoDB" id="408788at2759"/>
<comment type="catalytic activity">
    <reaction evidence="9 10">
        <text>guanosine(37) in tRNA + S-adenosyl-L-methionine = N(1)-methylguanosine(37) in tRNA + S-adenosyl-L-homocysteine + H(+)</text>
        <dbReference type="Rhea" id="RHEA:36899"/>
        <dbReference type="Rhea" id="RHEA-COMP:10145"/>
        <dbReference type="Rhea" id="RHEA-COMP:10147"/>
        <dbReference type="ChEBI" id="CHEBI:15378"/>
        <dbReference type="ChEBI" id="CHEBI:57856"/>
        <dbReference type="ChEBI" id="CHEBI:59789"/>
        <dbReference type="ChEBI" id="CHEBI:73542"/>
        <dbReference type="ChEBI" id="CHEBI:74269"/>
        <dbReference type="EC" id="2.1.1.228"/>
    </reaction>
</comment>
<reference evidence="12" key="1">
    <citation type="submission" date="2011-04" db="EMBL/GenBank/DDBJ databases">
        <title>Evolution of plant cell wall degrading machinery underlies the functional diversity of forest fungi.</title>
        <authorList>
            <consortium name="US DOE Joint Genome Institute (JGI-PGF)"/>
            <person name="Eastwood D.C."/>
            <person name="Floudas D."/>
            <person name="Binder M."/>
            <person name="Majcherczyk A."/>
            <person name="Schneider P."/>
            <person name="Aerts A."/>
            <person name="Asiegbu F.O."/>
            <person name="Baker S.E."/>
            <person name="Barry K."/>
            <person name="Bendiksby M."/>
            <person name="Blumentritt M."/>
            <person name="Coutinho P.M."/>
            <person name="Cullen D."/>
            <person name="Cullen D."/>
            <person name="Gathman A."/>
            <person name="Goodell B."/>
            <person name="Henrissat B."/>
            <person name="Ihrmark K."/>
            <person name="Kauserud H."/>
            <person name="Kohler A."/>
            <person name="LaButti K."/>
            <person name="Lapidus A."/>
            <person name="Lavin J.L."/>
            <person name="Lee Y.-H."/>
            <person name="Lindquist E."/>
            <person name="Lilly W."/>
            <person name="Lucas S."/>
            <person name="Morin E."/>
            <person name="Murat C."/>
            <person name="Oguiza J.A."/>
            <person name="Park J."/>
            <person name="Pisabarro A.G."/>
            <person name="Riley R."/>
            <person name="Rosling A."/>
            <person name="Salamov A."/>
            <person name="Schmidt O."/>
            <person name="Schmutz J."/>
            <person name="Skrede I."/>
            <person name="Stenlid J."/>
            <person name="Wiebenga A."/>
            <person name="Xie X."/>
            <person name="Kues U."/>
            <person name="Hibbett D.S."/>
            <person name="Hoffmeister D."/>
            <person name="Hogberg N."/>
            <person name="Martin F."/>
            <person name="Grigoriev I.V."/>
            <person name="Watkinson S.C."/>
        </authorList>
    </citation>
    <scope>NUCLEOTIDE SEQUENCE</scope>
    <source>
        <strain evidence="12">S7.9</strain>
    </source>
</reference>
<dbReference type="GO" id="GO:0005759">
    <property type="term" value="C:mitochondrial matrix"/>
    <property type="evidence" value="ECO:0007669"/>
    <property type="project" value="UniProtKB-SubCell"/>
</dbReference>
<keyword evidence="7 10" id="KW-0496">Mitochondrion</keyword>
<dbReference type="Pfam" id="PF02475">
    <property type="entry name" value="TRM5-TYW2_MTfase"/>
    <property type="match status" value="1"/>
</dbReference>
<comment type="subcellular location">
    <subcellularLocation>
        <location evidence="10">Mitochondrion matrix</location>
    </subcellularLocation>
    <subcellularLocation>
        <location evidence="10">Nucleus</location>
    </subcellularLocation>
    <subcellularLocation>
        <location evidence="10">Cytoplasm</location>
    </subcellularLocation>
    <text evidence="10">Predominantly in the mitochondria and in the nucleus.</text>
</comment>
<dbReference type="GO" id="GO:0002939">
    <property type="term" value="P:tRNA N1-guanine methylation"/>
    <property type="evidence" value="ECO:0007669"/>
    <property type="project" value="TreeGrafter"/>
</dbReference>
<dbReference type="GO" id="GO:0052906">
    <property type="term" value="F:tRNA (guanine(37)-N1)-methyltransferase activity"/>
    <property type="evidence" value="ECO:0007669"/>
    <property type="project" value="UniProtKB-UniRule"/>
</dbReference>
<evidence type="ECO:0000256" key="5">
    <source>
        <dbReference type="ARBA" id="ARBA00022691"/>
    </source>
</evidence>
<sequence length="479" mass="54112">MLAVSRIAWNRRLSIFSNSMVRRVAIDASPPINRFMKDGLDKDAFRKTITVLAARVPPSKTGSVLKSQAMRGFLMDLPKIRSVVYDPSHPDGDRLVLLRVSEEAALTPDVSSFLKEVSNGLTTYTLTLDYDYWTADEILQAVLPEELCDESPTGFAITGHLAHLNLNKQYLPYKYLIGQIILDKNKNIRTVVNKLDKIDNQFRFFKMELLAGDPDYVVEQHESNCRFTFDFTEVYWNSRLHTEHERLVALFKPEDVIADVFAGVGPFAVPAAKKGCAVLANDLNPNSAKYLSKNASDNKVAHLMRISCEDGRSFIPAVVSRALQDPFPAYAGPKLSRSEEKANRKLQQQNALCSTHTTAKTVDSNLECPTRSCITHFVLNLPDSAIEFLDAFRGIFSSARHDGMDLDVIYTNMPMVHCHCFTRECEPDKAREDIRQRVEQRLGHALTESFSLHMVRSVAPNKDMYCMSFRLPHEVAFAR</sequence>
<evidence type="ECO:0000256" key="9">
    <source>
        <dbReference type="ARBA" id="ARBA00047783"/>
    </source>
</evidence>
<proteinExistence type="inferred from homology"/>
<comment type="similarity">
    <text evidence="1">Belongs to the class I-like SAM-binding methyltransferase superfamily. TRM5/TYW2 family.</text>
</comment>
<evidence type="ECO:0000256" key="2">
    <source>
        <dbReference type="ARBA" id="ARBA00022490"/>
    </source>
</evidence>
<dbReference type="Pfam" id="PF25133">
    <property type="entry name" value="TYW2_N_2"/>
    <property type="match status" value="1"/>
</dbReference>
<gene>
    <name evidence="10" type="primary">TRM5</name>
    <name evidence="12" type="ORF">SERLADRAFT_463610</name>
</gene>
<keyword evidence="6 10" id="KW-0819">tRNA processing</keyword>
<dbReference type="Gene3D" id="3.40.50.150">
    <property type="entry name" value="Vaccinia Virus protein VP39"/>
    <property type="match status" value="1"/>
</dbReference>
<evidence type="ECO:0000256" key="4">
    <source>
        <dbReference type="ARBA" id="ARBA00022679"/>
    </source>
</evidence>
<dbReference type="InterPro" id="IPR030382">
    <property type="entry name" value="MeTrfase_TRM5/TYW2"/>
</dbReference>
<dbReference type="GO" id="GO:0070901">
    <property type="term" value="P:mitochondrial tRNA methylation"/>
    <property type="evidence" value="ECO:0007669"/>
    <property type="project" value="UniProtKB-ARBA"/>
</dbReference>
<dbReference type="InterPro" id="IPR056744">
    <property type="entry name" value="TRM5/TYW2-like_N"/>
</dbReference>
<dbReference type="EMBL" id="GL945432">
    <property type="protein sequence ID" value="EGO26489.1"/>
    <property type="molecule type" value="Genomic_DNA"/>
</dbReference>
<dbReference type="InterPro" id="IPR029063">
    <property type="entry name" value="SAM-dependent_MTases_sf"/>
</dbReference>
<feature type="binding site" evidence="10">
    <location>
        <position position="244"/>
    </location>
    <ligand>
        <name>S-adenosyl-L-methionine</name>
        <dbReference type="ChEBI" id="CHEBI:59789"/>
    </ligand>
</feature>
<keyword evidence="2 10" id="KW-0963">Cytoplasm</keyword>
<evidence type="ECO:0000256" key="10">
    <source>
        <dbReference type="HAMAP-Rule" id="MF_03152"/>
    </source>
</evidence>
<dbReference type="PROSITE" id="PS51684">
    <property type="entry name" value="SAM_MT_TRM5_TYW2"/>
    <property type="match status" value="1"/>
</dbReference>
<evidence type="ECO:0000256" key="3">
    <source>
        <dbReference type="ARBA" id="ARBA00022603"/>
    </source>
</evidence>
<feature type="binding site" evidence="10">
    <location>
        <begin position="310"/>
        <end position="311"/>
    </location>
    <ligand>
        <name>S-adenosyl-L-methionine</name>
        <dbReference type="ChEBI" id="CHEBI:59789"/>
    </ligand>
</feature>
<keyword evidence="5 10" id="KW-0949">S-adenosyl-L-methionine</keyword>
<evidence type="ECO:0000256" key="6">
    <source>
        <dbReference type="ARBA" id="ARBA00022694"/>
    </source>
</evidence>
<dbReference type="EC" id="2.1.1.228" evidence="10"/>
<dbReference type="GO" id="GO:0005634">
    <property type="term" value="C:nucleus"/>
    <property type="evidence" value="ECO:0007669"/>
    <property type="project" value="UniProtKB-SubCell"/>
</dbReference>
<dbReference type="InterPro" id="IPR025792">
    <property type="entry name" value="tRNA_Gua_MeTrfase_euk"/>
</dbReference>
<comment type="function">
    <text evidence="10">Specifically methylates the N1 position of guanosine-37 in various cytoplasmic and mitochondrial tRNAs. Methylation is not dependent on the nature of the nucleoside 5' of the target nucleoside. This is the first step in the biosynthesis of wybutosine (yW), a modified base adjacent to the anticodon of tRNAs and required for accurate decoding.</text>
</comment>
<dbReference type="CDD" id="cd02440">
    <property type="entry name" value="AdoMet_MTases"/>
    <property type="match status" value="1"/>
</dbReference>
<dbReference type="HAMAP" id="MF_03152">
    <property type="entry name" value="TRM5"/>
    <property type="match status" value="1"/>
</dbReference>
<accession>F8NQ10</accession>
<evidence type="ECO:0000259" key="11">
    <source>
        <dbReference type="PROSITE" id="PS51684"/>
    </source>
</evidence>
<dbReference type="PANTHER" id="PTHR23245:SF36">
    <property type="entry name" value="TRNA (GUANINE(37)-N1)-METHYLTRANSFERASE"/>
    <property type="match status" value="1"/>
</dbReference>
<name>F8NQ10_SERL9</name>
<organism>
    <name type="scientific">Serpula lacrymans var. lacrymans (strain S7.9)</name>
    <name type="common">Dry rot fungus</name>
    <dbReference type="NCBI Taxonomy" id="578457"/>
    <lineage>
        <taxon>Eukaryota</taxon>
        <taxon>Fungi</taxon>
        <taxon>Dikarya</taxon>
        <taxon>Basidiomycota</taxon>
        <taxon>Agaricomycotina</taxon>
        <taxon>Agaricomycetes</taxon>
        <taxon>Agaricomycetidae</taxon>
        <taxon>Boletales</taxon>
        <taxon>Coniophorineae</taxon>
        <taxon>Serpulaceae</taxon>
        <taxon>Serpula</taxon>
    </lineage>
</organism>
<feature type="domain" description="SAM-dependent methyltransferase TRM5/TYW2-type" evidence="11">
    <location>
        <begin position="155"/>
        <end position="473"/>
    </location>
</feature>
<keyword evidence="3 10" id="KW-0489">Methyltransferase</keyword>
<protein>
    <recommendedName>
        <fullName evidence="10">tRNA (guanine(37)-N1)-methyltransferase</fullName>
        <ecNumber evidence="10">2.1.1.228</ecNumber>
    </recommendedName>
    <alternativeName>
        <fullName evidence="10">M1G-methyltransferase</fullName>
    </alternativeName>
    <alternativeName>
        <fullName evidence="10">tRNA [GM37] methyltransferase</fullName>
    </alternativeName>
    <alternativeName>
        <fullName evidence="10">tRNA methyltransferase 5</fullName>
    </alternativeName>
</protein>
<keyword evidence="8 10" id="KW-0539">Nucleus</keyword>
<evidence type="ECO:0000313" key="12">
    <source>
        <dbReference type="EMBL" id="EGO26489.1"/>
    </source>
</evidence>
<dbReference type="RefSeq" id="XP_007316662.1">
    <property type="nucleotide sequence ID" value="XM_007316600.1"/>
</dbReference>
<feature type="binding site" evidence="10">
    <location>
        <position position="380"/>
    </location>
    <ligand>
        <name>S-adenosyl-L-methionine</name>
        <dbReference type="ChEBI" id="CHEBI:59789"/>
    </ligand>
</feature>
<dbReference type="Gene3D" id="3.30.300.110">
    <property type="entry name" value="Met-10+ protein-like domains"/>
    <property type="match status" value="1"/>
</dbReference>
<dbReference type="GeneID" id="18818592"/>
<dbReference type="HOGENOM" id="CLU_022610_2_3_1"/>
<keyword evidence="4 10" id="KW-0808">Transferase</keyword>
<dbReference type="InterPro" id="IPR056743">
    <property type="entry name" value="TRM5-TYW2-like_MTfase"/>
</dbReference>
<dbReference type="Proteomes" id="UP000008064">
    <property type="component" value="Unassembled WGS sequence"/>
</dbReference>